<evidence type="ECO:0000256" key="2">
    <source>
        <dbReference type="ARBA" id="ARBA00007185"/>
    </source>
</evidence>
<dbReference type="CDD" id="cd01586">
    <property type="entry name" value="AcnA_IRP"/>
    <property type="match status" value="1"/>
</dbReference>
<reference evidence="10 11" key="1">
    <citation type="submission" date="2020-08" db="EMBL/GenBank/DDBJ databases">
        <title>The Agave Microbiome: Exploring the role of microbial communities in plant adaptations to desert environments.</title>
        <authorList>
            <person name="Partida-Martinez L.P."/>
        </authorList>
    </citation>
    <scope>NUCLEOTIDE SEQUENCE [LARGE SCALE GENOMIC DNA]</scope>
    <source>
        <strain evidence="10 11">RAS26</strain>
    </source>
</reference>
<dbReference type="InterPro" id="IPR036008">
    <property type="entry name" value="Aconitase_4Fe-4S_dom"/>
</dbReference>
<dbReference type="GO" id="GO:0051536">
    <property type="term" value="F:iron-sulfur cluster binding"/>
    <property type="evidence" value="ECO:0007669"/>
    <property type="project" value="UniProtKB-KW"/>
</dbReference>
<evidence type="ECO:0000256" key="6">
    <source>
        <dbReference type="ARBA" id="ARBA00023239"/>
    </source>
</evidence>
<dbReference type="InterPro" id="IPR000573">
    <property type="entry name" value="AconitaseA/IPMdHydase_ssu_swvl"/>
</dbReference>
<keyword evidence="4" id="KW-0408">Iron</keyword>
<dbReference type="PROSITE" id="PS00450">
    <property type="entry name" value="ACONITASE_1"/>
    <property type="match status" value="1"/>
</dbReference>
<evidence type="ECO:0000256" key="3">
    <source>
        <dbReference type="ARBA" id="ARBA00022723"/>
    </source>
</evidence>
<dbReference type="InterPro" id="IPR015928">
    <property type="entry name" value="Aconitase/3IPM_dehydase_swvl"/>
</dbReference>
<comment type="similarity">
    <text evidence="2">Belongs to the aconitase/IPM isomerase family.</text>
</comment>
<keyword evidence="6 10" id="KW-0456">Lyase</keyword>
<proteinExistence type="inferred from homology"/>
<dbReference type="NCBIfam" id="NF006757">
    <property type="entry name" value="PRK09277.1"/>
    <property type="match status" value="1"/>
</dbReference>
<dbReference type="CDD" id="cd01580">
    <property type="entry name" value="AcnA_IRP_Swivel"/>
    <property type="match status" value="1"/>
</dbReference>
<dbReference type="Proteomes" id="UP000518206">
    <property type="component" value="Unassembled WGS sequence"/>
</dbReference>
<accession>A0A7W4UCR4</accession>
<evidence type="ECO:0000259" key="8">
    <source>
        <dbReference type="Pfam" id="PF00330"/>
    </source>
</evidence>
<dbReference type="GO" id="GO:0006099">
    <property type="term" value="P:tricarboxylic acid cycle"/>
    <property type="evidence" value="ECO:0007669"/>
    <property type="project" value="UniProtKB-UniPathway"/>
</dbReference>
<dbReference type="UniPathway" id="UPA00223">
    <property type="reaction ID" value="UER00718"/>
</dbReference>
<dbReference type="EMBL" id="JACHVX010000001">
    <property type="protein sequence ID" value="MBB2921275.1"/>
    <property type="molecule type" value="Genomic_DNA"/>
</dbReference>
<dbReference type="SUPFAM" id="SSF52016">
    <property type="entry name" value="LeuD/IlvD-like"/>
    <property type="match status" value="1"/>
</dbReference>
<keyword evidence="3" id="KW-0479">Metal-binding</keyword>
<dbReference type="InterPro" id="IPR044137">
    <property type="entry name" value="AcnA_IRP_Swivel"/>
</dbReference>
<evidence type="ECO:0000313" key="10">
    <source>
        <dbReference type="EMBL" id="MBB2921275.1"/>
    </source>
</evidence>
<dbReference type="PROSITE" id="PS01244">
    <property type="entry name" value="ACONITASE_2"/>
    <property type="match status" value="1"/>
</dbReference>
<dbReference type="GO" id="GO:0046872">
    <property type="term" value="F:metal ion binding"/>
    <property type="evidence" value="ECO:0007669"/>
    <property type="project" value="UniProtKB-KW"/>
</dbReference>
<name>A0A7W4UCR4_9CELL</name>
<dbReference type="Gene3D" id="6.10.190.10">
    <property type="match status" value="1"/>
</dbReference>
<dbReference type="PANTHER" id="PTHR11670">
    <property type="entry name" value="ACONITASE/IRON-RESPONSIVE ELEMENT FAMILY MEMBER"/>
    <property type="match status" value="1"/>
</dbReference>
<evidence type="ECO:0000256" key="5">
    <source>
        <dbReference type="ARBA" id="ARBA00023014"/>
    </source>
</evidence>
<dbReference type="Gene3D" id="3.30.499.10">
    <property type="entry name" value="Aconitase, domain 3"/>
    <property type="match status" value="2"/>
</dbReference>
<evidence type="ECO:0000313" key="11">
    <source>
        <dbReference type="Proteomes" id="UP000518206"/>
    </source>
</evidence>
<dbReference type="PRINTS" id="PR00415">
    <property type="entry name" value="ACONITASE"/>
</dbReference>
<feature type="domain" description="Aconitase/3-isopropylmalate dehydratase large subunit alpha/beta/alpha" evidence="8">
    <location>
        <begin position="44"/>
        <end position="566"/>
    </location>
</feature>
<protein>
    <submittedName>
        <fullName evidence="10">Aconitate hydratase</fullName>
        <ecNumber evidence="10">4.2.1.3</ecNumber>
    </submittedName>
</protein>
<dbReference type="FunFam" id="3.20.19.10:FF:000001">
    <property type="entry name" value="Aconitate hydratase"/>
    <property type="match status" value="1"/>
</dbReference>
<comment type="cofactor">
    <cofactor evidence="1">
        <name>[4Fe-4S] cluster</name>
        <dbReference type="ChEBI" id="CHEBI:49883"/>
    </cofactor>
</comment>
<evidence type="ECO:0000256" key="7">
    <source>
        <dbReference type="SAM" id="MobiDB-lite"/>
    </source>
</evidence>
<feature type="region of interest" description="Disordered" evidence="7">
    <location>
        <begin position="370"/>
        <end position="413"/>
    </location>
</feature>
<dbReference type="Gene3D" id="3.20.19.10">
    <property type="entry name" value="Aconitase, domain 4"/>
    <property type="match status" value="1"/>
</dbReference>
<comment type="caution">
    <text evidence="10">The sequence shown here is derived from an EMBL/GenBank/DDBJ whole genome shotgun (WGS) entry which is preliminary data.</text>
</comment>
<organism evidence="10 11">
    <name type="scientific">Cellulomonas cellasea</name>
    <dbReference type="NCBI Taxonomy" id="43670"/>
    <lineage>
        <taxon>Bacteria</taxon>
        <taxon>Bacillati</taxon>
        <taxon>Actinomycetota</taxon>
        <taxon>Actinomycetes</taxon>
        <taxon>Micrococcales</taxon>
        <taxon>Cellulomonadaceae</taxon>
        <taxon>Cellulomonas</taxon>
    </lineage>
</organism>
<evidence type="ECO:0000256" key="4">
    <source>
        <dbReference type="ARBA" id="ARBA00023004"/>
    </source>
</evidence>
<dbReference type="GO" id="GO:0003994">
    <property type="term" value="F:aconitate hydratase activity"/>
    <property type="evidence" value="ECO:0007669"/>
    <property type="project" value="UniProtKB-EC"/>
</dbReference>
<evidence type="ECO:0000259" key="9">
    <source>
        <dbReference type="Pfam" id="PF00694"/>
    </source>
</evidence>
<reference evidence="10 11" key="2">
    <citation type="submission" date="2020-08" db="EMBL/GenBank/DDBJ databases">
        <authorList>
            <person name="Partida-Martinez L."/>
            <person name="Huntemann M."/>
            <person name="Clum A."/>
            <person name="Wang J."/>
            <person name="Palaniappan K."/>
            <person name="Ritter S."/>
            <person name="Chen I.-M."/>
            <person name="Stamatis D."/>
            <person name="Reddy T."/>
            <person name="O'Malley R."/>
            <person name="Daum C."/>
            <person name="Shapiro N."/>
            <person name="Ivanova N."/>
            <person name="Kyrpides N."/>
            <person name="Woyke T."/>
        </authorList>
    </citation>
    <scope>NUCLEOTIDE SEQUENCE [LARGE SCALE GENOMIC DNA]</scope>
    <source>
        <strain evidence="10 11">RAS26</strain>
    </source>
</reference>
<dbReference type="Pfam" id="PF00694">
    <property type="entry name" value="Aconitase_C"/>
    <property type="match status" value="1"/>
</dbReference>
<dbReference type="InterPro" id="IPR015931">
    <property type="entry name" value="Acnase/IPM_dHydase_lsu_aba_1/3"/>
</dbReference>
<sequence length="895" mass="95907">MGMPYSIKVMLENLLRHEDGTRVETDQIDAVLGWGATDAFSHAVDLSPARVFLHDTNGVPALVDLAAMRDAARQLGVDPAAINPSLPAELVVDHSVIVDVFGRRDALHRNVELEYSRNAERYRFLRWGQRALDNFAVVPPGTGIMHQVNVEHLARVVVAERGWAYPDVCLGTDSHTTMVNGLGVLGWGIGGIEAEAVMLGQSLSMRIPRVVGFRLTGALPEGATATDLVLTITEMLRRHGVVGKFVEFYGPGVTQTTVADRVTISNMSPEFGSTCAFFPVDEETLNYLRFTGRPPEQITLVEAYAKAQGLWHDPAARAAYTELIELDLGTVVPSLAGPRRPQDRVPLSQARAGFRSALAEMHVPHSGAWTAADEASAESFPASDAPAIAEDGDRPEPSAEEPRSPGEDPRPDAVVTIDLDGGVHALDHGSVAIAAITSCTNTSNPGVMVAAGLLAKRAVERGLRTRPWVKTSLSPGSKVVTDYLDDAGLTPYLEELGFHLTGYGCMTCIGASGPLIEAVSAAAEEHDLALAAVLSGNRNFDGRIHPEVRMNYLASPPLVVAYALAGTLDVDLLTEPLGTDDGGEPVYLRDLWPSSRDVQAVIAAALTPGMFTAAYADVFAGDHHWRDLDAPAGDTFAWDGDSTYVRRPPYLDDMTLNAGPVTDVVGARVLVKLGLSVTTDHVSPAGAIPIRTPAGQYLTSLGVERSELNTYASRRGNHEVMMRGTFANVRLRNHLVPGVEGGYTINFLNGQTSTVYDAAMAYRAAGVPLVVVAGHDYGTGSSRDWAAKGPALLGVRAILAGSFERIHRSNLIGMGILPLQFHDGEDADSLGITGVEVLDVRGLAGNDAGPPAIVTVQAGDVRFTARVRIDTRREWDYYRHGGIMRFVLRHVPKPT</sequence>
<dbReference type="NCBIfam" id="NF009520">
    <property type="entry name" value="PRK12881.1"/>
    <property type="match status" value="1"/>
</dbReference>
<dbReference type="UniPathway" id="UPA00946"/>
<dbReference type="SUPFAM" id="SSF53732">
    <property type="entry name" value="Aconitase iron-sulfur domain"/>
    <property type="match status" value="1"/>
</dbReference>
<feature type="domain" description="Aconitase A/isopropylmalate dehydratase small subunit swivel" evidence="9">
    <location>
        <begin position="696"/>
        <end position="823"/>
    </location>
</feature>
<dbReference type="InterPro" id="IPR018136">
    <property type="entry name" value="Aconitase_4Fe-4S_BS"/>
</dbReference>
<dbReference type="EC" id="4.2.1.3" evidence="10"/>
<dbReference type="Pfam" id="PF00330">
    <property type="entry name" value="Aconitase"/>
    <property type="match status" value="1"/>
</dbReference>
<dbReference type="InterPro" id="IPR006249">
    <property type="entry name" value="Aconitase/IRP2"/>
</dbReference>
<dbReference type="AlphaFoldDB" id="A0A7W4UCR4"/>
<gene>
    <name evidence="10" type="ORF">FHR80_000169</name>
</gene>
<dbReference type="InterPro" id="IPR001030">
    <property type="entry name" value="Acoase/IPM_deHydtase_lsu_aba"/>
</dbReference>
<feature type="compositionally biased region" description="Basic and acidic residues" evidence="7">
    <location>
        <begin position="391"/>
        <end position="411"/>
    </location>
</feature>
<keyword evidence="5" id="KW-0411">Iron-sulfur</keyword>
<evidence type="ECO:0000256" key="1">
    <source>
        <dbReference type="ARBA" id="ARBA00001966"/>
    </source>
</evidence>